<dbReference type="RefSeq" id="WP_198487262.1">
    <property type="nucleotide sequence ID" value="NZ_CP065997.1"/>
</dbReference>
<dbReference type="Gene3D" id="2.130.10.10">
    <property type="entry name" value="YVTN repeat-like/Quinoprotein amine dehydrogenase"/>
    <property type="match status" value="1"/>
</dbReference>
<evidence type="ECO:0000256" key="2">
    <source>
        <dbReference type="ARBA" id="ARBA00022526"/>
    </source>
</evidence>
<dbReference type="GO" id="GO:0017057">
    <property type="term" value="F:6-phosphogluconolactonase activity"/>
    <property type="evidence" value="ECO:0007669"/>
    <property type="project" value="TreeGrafter"/>
</dbReference>
<comment type="similarity">
    <text evidence="1">Belongs to the cycloisomerase 2 family.</text>
</comment>
<dbReference type="Pfam" id="PF10282">
    <property type="entry name" value="Lactonase"/>
    <property type="match status" value="1"/>
</dbReference>
<dbReference type="InterPro" id="IPR015943">
    <property type="entry name" value="WD40/YVTN_repeat-like_dom_sf"/>
</dbReference>
<accession>A0A7T4B8V9</accession>
<gene>
    <name evidence="3" type="ORF">I6I07_15170</name>
</gene>
<proteinExistence type="inferred from homology"/>
<organism evidence="3 4">
    <name type="scientific">Achromobacter deleyi</name>
    <dbReference type="NCBI Taxonomy" id="1353891"/>
    <lineage>
        <taxon>Bacteria</taxon>
        <taxon>Pseudomonadati</taxon>
        <taxon>Pseudomonadota</taxon>
        <taxon>Betaproteobacteria</taxon>
        <taxon>Burkholderiales</taxon>
        <taxon>Alcaligenaceae</taxon>
        <taxon>Achromobacter</taxon>
    </lineage>
</organism>
<dbReference type="InterPro" id="IPR050282">
    <property type="entry name" value="Cycloisomerase_2"/>
</dbReference>
<dbReference type="Proteomes" id="UP000595231">
    <property type="component" value="Chromosome"/>
</dbReference>
<protein>
    <submittedName>
        <fullName evidence="3">Lactonase family protein</fullName>
    </submittedName>
</protein>
<dbReference type="PANTHER" id="PTHR30344">
    <property type="entry name" value="6-PHOSPHOGLUCONOLACTONASE-RELATED"/>
    <property type="match status" value="1"/>
</dbReference>
<dbReference type="AlphaFoldDB" id="A0A7T4B8V9"/>
<evidence type="ECO:0000256" key="1">
    <source>
        <dbReference type="ARBA" id="ARBA00005564"/>
    </source>
</evidence>
<dbReference type="EMBL" id="CP065997">
    <property type="protein sequence ID" value="QQB37830.1"/>
    <property type="molecule type" value="Genomic_DNA"/>
</dbReference>
<keyword evidence="2" id="KW-0313">Glucose metabolism</keyword>
<dbReference type="SUPFAM" id="SSF51004">
    <property type="entry name" value="C-terminal (heme d1) domain of cytochrome cd1-nitrite reductase"/>
    <property type="match status" value="1"/>
</dbReference>
<sequence>MHNDTPSSAPGSCVLAIGTYTEILPHVQGRGQGIHLLAFDGATASFRQRQVLSGPVNPSYLCVAAGRLYSVSEQERDATLEVFAIEDGASALRPIGRVAVPGAAPCHVSVNLAARHLYVSNYGSGELLCYALDAEGLPRAAPQVITRRGAGPRADRQEGPHVHYAAPGADGTRVYLCDLGTDTIACHRVLPDGLDPEPMRQWRTPPGAGPRHLVLAAGDTLAAVVEELSNTLALYALDGAGDALARASTLPPDWRGANTTSALRLHPRGDLLYAANRGHDSVAVYRLHHAAPWLEPLGFIAVGGRTPRDIAFTPDGEFLLLAAQDDHLLRAVRIDPATGLAQSHGAPYPLRSPACLCPLP</sequence>
<name>A0A7T4B8V9_9BURK</name>
<dbReference type="GO" id="GO:0006006">
    <property type="term" value="P:glucose metabolic process"/>
    <property type="evidence" value="ECO:0007669"/>
    <property type="project" value="UniProtKB-KW"/>
</dbReference>
<dbReference type="PANTHER" id="PTHR30344:SF1">
    <property type="entry name" value="6-PHOSPHOGLUCONOLACTONASE"/>
    <property type="match status" value="1"/>
</dbReference>
<reference evidence="3 4" key="1">
    <citation type="submission" date="2020-12" db="EMBL/GenBank/DDBJ databases">
        <title>FDA dAtabase for Regulatory Grade micrObial Sequences (FDA-ARGOS): Supporting development and validation of Infectious Disease Dx tests.</title>
        <authorList>
            <person name="Sproer C."/>
            <person name="Gronow S."/>
            <person name="Severitt S."/>
            <person name="Schroder I."/>
            <person name="Tallon L."/>
            <person name="Sadzewicz L."/>
            <person name="Zhao X."/>
            <person name="Boylan J."/>
            <person name="Ott S."/>
            <person name="Bowen H."/>
            <person name="Vavikolanu K."/>
            <person name="Mehta A."/>
            <person name="Aluvathingal J."/>
            <person name="Nadendla S."/>
            <person name="Lowell S."/>
            <person name="Myers T."/>
            <person name="Yan Y."/>
            <person name="Sichtig H."/>
        </authorList>
    </citation>
    <scope>NUCLEOTIDE SEQUENCE [LARGE SCALE GENOMIC DNA]</scope>
    <source>
        <strain evidence="3 4">FDAARGOS_1050</strain>
    </source>
</reference>
<keyword evidence="2" id="KW-0119">Carbohydrate metabolism</keyword>
<dbReference type="InterPro" id="IPR019405">
    <property type="entry name" value="Lactonase_7-beta_prop"/>
</dbReference>
<evidence type="ECO:0000313" key="4">
    <source>
        <dbReference type="Proteomes" id="UP000595231"/>
    </source>
</evidence>
<evidence type="ECO:0000313" key="3">
    <source>
        <dbReference type="EMBL" id="QQB37830.1"/>
    </source>
</evidence>
<dbReference type="InterPro" id="IPR011048">
    <property type="entry name" value="Haem_d1_sf"/>
</dbReference>